<organism evidence="4 5">
    <name type="scientific">Xylaria multiplex</name>
    <dbReference type="NCBI Taxonomy" id="323545"/>
    <lineage>
        <taxon>Eukaryota</taxon>
        <taxon>Fungi</taxon>
        <taxon>Dikarya</taxon>
        <taxon>Ascomycota</taxon>
        <taxon>Pezizomycotina</taxon>
        <taxon>Sordariomycetes</taxon>
        <taxon>Xylariomycetidae</taxon>
        <taxon>Xylariales</taxon>
        <taxon>Xylariaceae</taxon>
        <taxon>Xylaria</taxon>
    </lineage>
</organism>
<dbReference type="Gene3D" id="3.40.50.300">
    <property type="entry name" value="P-loop containing nucleotide triphosphate hydrolases"/>
    <property type="match status" value="1"/>
</dbReference>
<dbReference type="OrthoDB" id="538223at2759"/>
<dbReference type="InterPro" id="IPR015943">
    <property type="entry name" value="WD40/YVTN_repeat-like_dom_sf"/>
</dbReference>
<dbReference type="PANTHER" id="PTHR10039">
    <property type="entry name" value="AMELOGENIN"/>
    <property type="match status" value="1"/>
</dbReference>
<dbReference type="SUPFAM" id="SSF50998">
    <property type="entry name" value="Quinoprotein alcohol dehydrogenase-like"/>
    <property type="match status" value="1"/>
</dbReference>
<dbReference type="Pfam" id="PF00400">
    <property type="entry name" value="WD40"/>
    <property type="match status" value="2"/>
</dbReference>
<dbReference type="InterPro" id="IPR054471">
    <property type="entry name" value="GPIID_WHD"/>
</dbReference>
<dbReference type="PROSITE" id="PS50082">
    <property type="entry name" value="WD_REPEATS_2"/>
    <property type="match status" value="2"/>
</dbReference>
<dbReference type="PANTHER" id="PTHR10039:SF14">
    <property type="entry name" value="NACHT DOMAIN-CONTAINING PROTEIN"/>
    <property type="match status" value="1"/>
</dbReference>
<keyword evidence="5" id="KW-1185">Reference proteome</keyword>
<dbReference type="PROSITE" id="PS50294">
    <property type="entry name" value="WD_REPEATS_REGION"/>
    <property type="match status" value="2"/>
</dbReference>
<protein>
    <recommendedName>
        <fullName evidence="3">NACHT domain-containing protein</fullName>
    </recommendedName>
</protein>
<dbReference type="InterPro" id="IPR056884">
    <property type="entry name" value="NPHP3-like_N"/>
</dbReference>
<evidence type="ECO:0000313" key="5">
    <source>
        <dbReference type="Proteomes" id="UP000481858"/>
    </source>
</evidence>
<gene>
    <name evidence="4" type="ORF">GQX73_g7442</name>
</gene>
<evidence type="ECO:0000313" key="4">
    <source>
        <dbReference type="EMBL" id="KAF2966119.1"/>
    </source>
</evidence>
<proteinExistence type="predicted"/>
<dbReference type="SUPFAM" id="SSF52540">
    <property type="entry name" value="P-loop containing nucleoside triphosphate hydrolases"/>
    <property type="match status" value="1"/>
</dbReference>
<sequence>MEHSHDSYHQMSESGTGYPRGVTTFYGQGINNSSGKFNVCGDVNIVSGVNDIDSLQRGTLKRLRVTNPLDDQKRIQNQKGGLFDKSYKWILNIEDFRKWRDSTEGQLLWIQGDPGKGKTMLLCGIIKELTNSKMESQNIGYYFCQATDPQLNNAKCKSQQRELLEIVRKEIDEASGDNFNDANGWTALCRIFASLIKEMEDRQQTTYLIVDALDECLEDRYDLLKWIVGISSSRIKMLVSSRNWSSIEDGLSGATQKTPLRLELYHNYISNAVDSYINDQVDKLQTSKRLNKDDVEEIQSYLKSNSKDTFLWVSLVCQELEKSPLWKIRREVKKFPPGLNQLYELMASQFLTEGAENADMCCQILAIQAHAYRPLSLTELLPLVELLKDARLEHLQDVIQRCGSFLTVSEGKIYFVHQSAKDYLIDHASDSRFGGRLSTGHHTIAVQSIRALSQTLRENIYQLPSPESYVGNGMRYACVYWIDHLNDAEMAVVGRQDLDDDGLVYRFLKEHILHWFEALSLLKIIDSGVEAVMKLRSLLVRIEMDRKDLYKLVDDAIKFLRYYRLLIETTPRQVYDSGLIFSPTRSVIKRLFPNPEYLLMDPTLESDWCSRLHMLRGHESKISSVAFSPNSRYLVTASSGAEVRIWDMRIGHCLHRLEDDNHSILSAAFSPNGNFVALCSSRLTVRIWDLTTGTYVQTLESDHSVIEDHPLVAFPDNESVISLSSCEGWAWTWNIKTGQILQKIEIGDFEDKLEALRLSRNGRRAAWISRDKRRINVVDLEAGQTLWSPETMPGKIVGYPGLSADGEFVGFVRECDEHESVAFWVHGNVNKKPCYKVQRLNVTTSECITLTHFIEYSNDIELALSPDGRYVAVIGDHHQALWDIEADEWKSFMGEVPYDPKMMPFRPEFSPDSKLLISAVYEYAISVWKVEEASIQYGQIRKDSFDYTPVESVEFSPDGALIGVMDHTNILRIWDTVKNEFLREVSFEGLSALVEFIPHKRLLACAMGRPEKESRIGVYNPDTGAYLWLKDTGDEESTSLRCSTDGKKLASHSEFQNIIRIWSVEKGWPLSTIQVEIPQVVSLLAFTADGTRVAGVGHFGLSVSFWDVDTCKQSPITTLAVDEDENKKERVSLTTLYSDQDGNIVDQDGNIVDQEGSIDSEKEKETESRVTGISPDGRYFVYHSGDNDALIVDTETGNQLKRLNGFWNYLPHFCQWDQAGLSTHRGIYNTAALLNDPRVSIEYDCDDIPDGALWGLGHTLDKDWILKDGKRHIWVPEESWCLFQNRSGKTITSGRTLNQISCIGLPRSELETVSEAGEIGTEMDIG</sequence>
<keyword evidence="2" id="KW-0853">WD repeat</keyword>
<dbReference type="Pfam" id="PF22939">
    <property type="entry name" value="WHD_GPIID"/>
    <property type="match status" value="1"/>
</dbReference>
<dbReference type="Pfam" id="PF24883">
    <property type="entry name" value="NPHP3_N"/>
    <property type="match status" value="1"/>
</dbReference>
<feature type="repeat" description="WD" evidence="2">
    <location>
        <begin position="657"/>
        <end position="698"/>
    </location>
</feature>
<dbReference type="SMART" id="SM00320">
    <property type="entry name" value="WD40"/>
    <property type="match status" value="4"/>
</dbReference>
<evidence type="ECO:0000256" key="2">
    <source>
        <dbReference type="PROSITE-ProRule" id="PRU00221"/>
    </source>
</evidence>
<dbReference type="SUPFAM" id="SSF117289">
    <property type="entry name" value="Nucleoporin domain"/>
    <property type="match status" value="1"/>
</dbReference>
<keyword evidence="1" id="KW-0677">Repeat</keyword>
<dbReference type="InterPro" id="IPR001680">
    <property type="entry name" value="WD40_rpt"/>
</dbReference>
<dbReference type="InterPro" id="IPR007111">
    <property type="entry name" value="NACHT_NTPase"/>
</dbReference>
<accession>A0A7C8IXK9</accession>
<dbReference type="InterPro" id="IPR011047">
    <property type="entry name" value="Quinoprotein_ADH-like_sf"/>
</dbReference>
<dbReference type="InterPro" id="IPR027417">
    <property type="entry name" value="P-loop_NTPase"/>
</dbReference>
<comment type="caution">
    <text evidence="4">The sequence shown here is derived from an EMBL/GenBank/DDBJ whole genome shotgun (WGS) entry which is preliminary data.</text>
</comment>
<dbReference type="EMBL" id="WUBL01000097">
    <property type="protein sequence ID" value="KAF2966119.1"/>
    <property type="molecule type" value="Genomic_DNA"/>
</dbReference>
<dbReference type="InParanoid" id="A0A7C8IXK9"/>
<reference evidence="4 5" key="1">
    <citation type="submission" date="2019-12" db="EMBL/GenBank/DDBJ databases">
        <title>Draft genome sequence of the ascomycete Xylaria multiplex DSM 110363.</title>
        <authorList>
            <person name="Buettner E."/>
            <person name="Kellner H."/>
        </authorList>
    </citation>
    <scope>NUCLEOTIDE SEQUENCE [LARGE SCALE GENOMIC DNA]</scope>
    <source>
        <strain evidence="4 5">DSM 110363</strain>
    </source>
</reference>
<dbReference type="Gene3D" id="2.130.10.10">
    <property type="entry name" value="YVTN repeat-like/Quinoprotein amine dehydrogenase"/>
    <property type="match status" value="3"/>
</dbReference>
<evidence type="ECO:0000259" key="3">
    <source>
        <dbReference type="PROSITE" id="PS50837"/>
    </source>
</evidence>
<feature type="domain" description="NACHT" evidence="3">
    <location>
        <begin position="106"/>
        <end position="242"/>
    </location>
</feature>
<dbReference type="SUPFAM" id="SSF82171">
    <property type="entry name" value="DPP6 N-terminal domain-like"/>
    <property type="match status" value="1"/>
</dbReference>
<name>A0A7C8IXK9_9PEZI</name>
<dbReference type="Proteomes" id="UP000481858">
    <property type="component" value="Unassembled WGS sequence"/>
</dbReference>
<feature type="repeat" description="WD" evidence="2">
    <location>
        <begin position="615"/>
        <end position="656"/>
    </location>
</feature>
<evidence type="ECO:0000256" key="1">
    <source>
        <dbReference type="ARBA" id="ARBA00022737"/>
    </source>
</evidence>
<dbReference type="PROSITE" id="PS50837">
    <property type="entry name" value="NACHT"/>
    <property type="match status" value="1"/>
</dbReference>